<dbReference type="SUPFAM" id="SSF48452">
    <property type="entry name" value="TPR-like"/>
    <property type="match status" value="1"/>
</dbReference>
<dbReference type="AlphaFoldDB" id="A0A2S6IBS1"/>
<reference evidence="1 2" key="1">
    <citation type="submission" date="2018-02" db="EMBL/GenBank/DDBJ databases">
        <title>Genomic Encyclopedia of Archaeal and Bacterial Type Strains, Phase II (KMG-II): from individual species to whole genera.</title>
        <authorList>
            <person name="Goeker M."/>
        </authorList>
    </citation>
    <scope>NUCLEOTIDE SEQUENCE [LARGE SCALE GENOMIC DNA]</scope>
    <source>
        <strain evidence="1 2">DSM 29526</strain>
    </source>
</reference>
<gene>
    <name evidence="1" type="ORF">CLV84_1890</name>
</gene>
<protein>
    <recommendedName>
        <fullName evidence="3">Tetratricopeptide repeat protein</fullName>
    </recommendedName>
</protein>
<keyword evidence="2" id="KW-1185">Reference proteome</keyword>
<accession>A0A2S6IBS1</accession>
<evidence type="ECO:0008006" key="3">
    <source>
        <dbReference type="Google" id="ProtNLM"/>
    </source>
</evidence>
<name>A0A2S6IBS1_9BACT</name>
<comment type="caution">
    <text evidence="1">The sequence shown here is derived from an EMBL/GenBank/DDBJ whole genome shotgun (WGS) entry which is preliminary data.</text>
</comment>
<evidence type="ECO:0000313" key="1">
    <source>
        <dbReference type="EMBL" id="PPK88916.1"/>
    </source>
</evidence>
<sequence length="277" mass="30767">MASHLVFLVTTLILSFSSGIDGQSDAPVMPVRTHATVAGLPLGQMAETELLIRAGRVDEAVALFDAMLAQQPDWVPALTARANLLHRLGRATEARRDQDRAMQLNPIAARFYGAKRNFSLLPFIALYPADWFDGRYYPGQSSTRPAQTPSPTEYRAERVRHLDVDAHDPIITFLRMKATGDEGVLRLSAHGFAIDQSEPWRAMMMGNLALLRQDLYQALQYYNDAELSGGNWPELRYNRGLVEILLNNLTNGCADLQSSQQAGYPPALEMLTGLCTY</sequence>
<dbReference type="Proteomes" id="UP000237662">
    <property type="component" value="Unassembled WGS sequence"/>
</dbReference>
<dbReference type="RefSeq" id="WP_104419443.1">
    <property type="nucleotide sequence ID" value="NZ_PTJC01000005.1"/>
</dbReference>
<evidence type="ECO:0000313" key="2">
    <source>
        <dbReference type="Proteomes" id="UP000237662"/>
    </source>
</evidence>
<dbReference type="EMBL" id="PTJC01000005">
    <property type="protein sequence ID" value="PPK88916.1"/>
    <property type="molecule type" value="Genomic_DNA"/>
</dbReference>
<proteinExistence type="predicted"/>
<dbReference type="OrthoDB" id="1492231at2"/>
<organism evidence="1 2">
    <name type="scientific">Neolewinella xylanilytica</name>
    <dbReference type="NCBI Taxonomy" id="1514080"/>
    <lineage>
        <taxon>Bacteria</taxon>
        <taxon>Pseudomonadati</taxon>
        <taxon>Bacteroidota</taxon>
        <taxon>Saprospiria</taxon>
        <taxon>Saprospirales</taxon>
        <taxon>Lewinellaceae</taxon>
        <taxon>Neolewinella</taxon>
    </lineage>
</organism>
<dbReference type="InterPro" id="IPR011990">
    <property type="entry name" value="TPR-like_helical_dom_sf"/>
</dbReference>
<dbReference type="Gene3D" id="1.25.40.10">
    <property type="entry name" value="Tetratricopeptide repeat domain"/>
    <property type="match status" value="1"/>
</dbReference>